<keyword evidence="10" id="KW-0677">Repeat</keyword>
<dbReference type="SMART" id="SM00220">
    <property type="entry name" value="S_TKc"/>
    <property type="match status" value="1"/>
</dbReference>
<dbReference type="SMART" id="SM00054">
    <property type="entry name" value="EFh"/>
    <property type="match status" value="4"/>
</dbReference>
<keyword evidence="7" id="KW-0723">Serine/threonine-protein kinase</keyword>
<dbReference type="CDD" id="cd05117">
    <property type="entry name" value="STKc_CAMK"/>
    <property type="match status" value="1"/>
</dbReference>
<evidence type="ECO:0000256" key="18">
    <source>
        <dbReference type="ARBA" id="ARBA00047899"/>
    </source>
</evidence>
<dbReference type="SUPFAM" id="SSF47473">
    <property type="entry name" value="EF-hand"/>
    <property type="match status" value="1"/>
</dbReference>
<dbReference type="InterPro" id="IPR011009">
    <property type="entry name" value="Kinase-like_dom_sf"/>
</dbReference>
<comment type="catalytic activity">
    <reaction evidence="19">
        <text>L-seryl-[protein] + ATP = O-phospho-L-seryl-[protein] + ADP + H(+)</text>
        <dbReference type="Rhea" id="RHEA:17989"/>
        <dbReference type="Rhea" id="RHEA-COMP:9863"/>
        <dbReference type="Rhea" id="RHEA-COMP:11604"/>
        <dbReference type="ChEBI" id="CHEBI:15378"/>
        <dbReference type="ChEBI" id="CHEBI:29999"/>
        <dbReference type="ChEBI" id="CHEBI:30616"/>
        <dbReference type="ChEBI" id="CHEBI:83421"/>
        <dbReference type="ChEBI" id="CHEBI:456216"/>
        <dbReference type="EC" id="2.7.11.1"/>
    </reaction>
</comment>
<dbReference type="InterPro" id="IPR000719">
    <property type="entry name" value="Prot_kinase_dom"/>
</dbReference>
<evidence type="ECO:0000256" key="4">
    <source>
        <dbReference type="ARBA" id="ARBA00011245"/>
    </source>
</evidence>
<keyword evidence="15" id="KW-0206">Cytoskeleton</keyword>
<dbReference type="PROSITE" id="PS00018">
    <property type="entry name" value="EF_HAND_1"/>
    <property type="match status" value="4"/>
</dbReference>
<evidence type="ECO:0000256" key="14">
    <source>
        <dbReference type="ARBA" id="ARBA00022840"/>
    </source>
</evidence>
<evidence type="ECO:0000256" key="20">
    <source>
        <dbReference type="PROSITE-ProRule" id="PRU10141"/>
    </source>
</evidence>
<feature type="domain" description="EF-hand" evidence="22">
    <location>
        <begin position="478"/>
        <end position="513"/>
    </location>
</feature>
<dbReference type="Proteomes" id="UP001295684">
    <property type="component" value="Unassembled WGS sequence"/>
</dbReference>
<dbReference type="InterPro" id="IPR011992">
    <property type="entry name" value="EF-hand-dom_pair"/>
</dbReference>
<reference evidence="23" key="1">
    <citation type="submission" date="2023-07" db="EMBL/GenBank/DDBJ databases">
        <authorList>
            <consortium name="AG Swart"/>
            <person name="Singh M."/>
            <person name="Singh A."/>
            <person name="Seah K."/>
            <person name="Emmerich C."/>
        </authorList>
    </citation>
    <scope>NUCLEOTIDE SEQUENCE</scope>
    <source>
        <strain evidence="23">DP1</strain>
    </source>
</reference>
<evidence type="ECO:0000256" key="7">
    <source>
        <dbReference type="ARBA" id="ARBA00022527"/>
    </source>
</evidence>
<keyword evidence="13" id="KW-0106">Calcium</keyword>
<dbReference type="InterPro" id="IPR008271">
    <property type="entry name" value="Ser/Thr_kinase_AS"/>
</dbReference>
<dbReference type="AlphaFoldDB" id="A0AAD1X6D4"/>
<dbReference type="GO" id="GO:0005524">
    <property type="term" value="F:ATP binding"/>
    <property type="evidence" value="ECO:0007669"/>
    <property type="project" value="UniProtKB-UniRule"/>
</dbReference>
<accession>A0AAD1X6D4</accession>
<dbReference type="InterPro" id="IPR018247">
    <property type="entry name" value="EF_Hand_1_Ca_BS"/>
</dbReference>
<evidence type="ECO:0000256" key="17">
    <source>
        <dbReference type="ARBA" id="ARBA00025692"/>
    </source>
</evidence>
<comment type="similarity">
    <text evidence="16">Belongs to the protein kinase superfamily. Ser/Thr protein kinase family. CDPK subfamily.</text>
</comment>
<dbReference type="InterPro" id="IPR017441">
    <property type="entry name" value="Protein_kinase_ATP_BS"/>
</dbReference>
<dbReference type="Gene3D" id="1.10.510.10">
    <property type="entry name" value="Transferase(Phosphotransferase) domain 1"/>
    <property type="match status" value="1"/>
</dbReference>
<evidence type="ECO:0000256" key="19">
    <source>
        <dbReference type="ARBA" id="ARBA00048679"/>
    </source>
</evidence>
<name>A0AAD1X6D4_EUPCR</name>
<dbReference type="SUPFAM" id="SSF56112">
    <property type="entry name" value="Protein kinase-like (PK-like)"/>
    <property type="match status" value="1"/>
</dbReference>
<dbReference type="Gene3D" id="3.30.200.20">
    <property type="entry name" value="Phosphorylase Kinase, domain 1"/>
    <property type="match status" value="1"/>
</dbReference>
<dbReference type="PROSITE" id="PS50222">
    <property type="entry name" value="EF_HAND_2"/>
    <property type="match status" value="4"/>
</dbReference>
<evidence type="ECO:0000256" key="10">
    <source>
        <dbReference type="ARBA" id="ARBA00022737"/>
    </source>
</evidence>
<evidence type="ECO:0000256" key="15">
    <source>
        <dbReference type="ARBA" id="ARBA00023212"/>
    </source>
</evidence>
<dbReference type="CDD" id="cd00051">
    <property type="entry name" value="EFh"/>
    <property type="match status" value="1"/>
</dbReference>
<keyword evidence="14 20" id="KW-0067">ATP-binding</keyword>
<dbReference type="EC" id="2.7.11.1" evidence="5"/>
<sequence>MDDCLYVGNLYSTEEEKTTVLSDAQKEVIWEEKQRTFDIASILPSLSLKKELFVIHREEDITQYYEIIPDVIGQGFFGIVRKGIDRETDEIRAIKTIDKSKIKNKTRLLNELSTLKTLDHPNIVKLFEVYEDDENIHLVMEYCSGGELFEAILNQKQCDEYKTCQIIKQILHAILYCHKNGICHRDIKPDNFMFHSTDEGSNLKLIDFGLATSYYRISDQGEGKYVRLISTVGTCFYMSPEIIKGDYNNSCDIWAVGVILYVMLSGQPPFDGDTEIEILESILKGEYDFKAEIWRYISPEAKDLISNLLTSEDNRLSAKEALKHPWFKKFESEMNENKNIQEDILFKLKEFQNLKHFKKCIYTFMATRAGDEEIHNQMQVFKNLDKNHDGYITCSELKASMKDYLSPKEIHKILESVDTDKNGAINYNEFITATLGKRTIQNRKRIIKAFALLDVNNDGVLCKKDLQLLAKKKSLEFVTPELLEEILQACDYDNDGKVTLDEFERCLRSETCDSR</sequence>
<comment type="function">
    <text evidence="17">Plays a fundamental role in microtubule organizing center structure and function. Component of the infraciliary lattice (ICL) and the ciliary basal bodies.</text>
</comment>
<dbReference type="Gene3D" id="1.10.238.10">
    <property type="entry name" value="EF-hand"/>
    <property type="match status" value="2"/>
</dbReference>
<keyword evidence="9" id="KW-0479">Metal-binding</keyword>
<dbReference type="PROSITE" id="PS00108">
    <property type="entry name" value="PROTEIN_KINASE_ST"/>
    <property type="match status" value="1"/>
</dbReference>
<evidence type="ECO:0000256" key="8">
    <source>
        <dbReference type="ARBA" id="ARBA00022679"/>
    </source>
</evidence>
<comment type="similarity">
    <text evidence="3">Belongs to the centrin family.</text>
</comment>
<organism evidence="23 24">
    <name type="scientific">Euplotes crassus</name>
    <dbReference type="NCBI Taxonomy" id="5936"/>
    <lineage>
        <taxon>Eukaryota</taxon>
        <taxon>Sar</taxon>
        <taxon>Alveolata</taxon>
        <taxon>Ciliophora</taxon>
        <taxon>Intramacronucleata</taxon>
        <taxon>Spirotrichea</taxon>
        <taxon>Hypotrichia</taxon>
        <taxon>Euplotida</taxon>
        <taxon>Euplotidae</taxon>
        <taxon>Moneuplotes</taxon>
    </lineage>
</organism>
<dbReference type="PANTHER" id="PTHR24349">
    <property type="entry name" value="SERINE/THREONINE-PROTEIN KINASE"/>
    <property type="match status" value="1"/>
</dbReference>
<keyword evidence="24" id="KW-1185">Reference proteome</keyword>
<dbReference type="InterPro" id="IPR050205">
    <property type="entry name" value="CDPK_Ser/Thr_kinases"/>
</dbReference>
<evidence type="ECO:0000256" key="16">
    <source>
        <dbReference type="ARBA" id="ARBA00024334"/>
    </source>
</evidence>
<dbReference type="InterPro" id="IPR002048">
    <property type="entry name" value="EF_hand_dom"/>
</dbReference>
<dbReference type="FunFam" id="1.10.510.10:FF:000571">
    <property type="entry name" value="Maternal embryonic leucine zipper kinase"/>
    <property type="match status" value="1"/>
</dbReference>
<evidence type="ECO:0000256" key="2">
    <source>
        <dbReference type="ARBA" id="ARBA00004245"/>
    </source>
</evidence>
<evidence type="ECO:0000256" key="6">
    <source>
        <dbReference type="ARBA" id="ARBA00022490"/>
    </source>
</evidence>
<evidence type="ECO:0000256" key="5">
    <source>
        <dbReference type="ARBA" id="ARBA00012513"/>
    </source>
</evidence>
<dbReference type="GO" id="GO:0005856">
    <property type="term" value="C:cytoskeleton"/>
    <property type="evidence" value="ECO:0007669"/>
    <property type="project" value="UniProtKB-SubCell"/>
</dbReference>
<evidence type="ECO:0000259" key="22">
    <source>
        <dbReference type="PROSITE" id="PS50222"/>
    </source>
</evidence>
<feature type="domain" description="EF-hand" evidence="22">
    <location>
        <begin position="408"/>
        <end position="440"/>
    </location>
</feature>
<dbReference type="Pfam" id="PF13499">
    <property type="entry name" value="EF-hand_7"/>
    <property type="match status" value="2"/>
</dbReference>
<keyword evidence="6" id="KW-0963">Cytoplasm</keyword>
<evidence type="ECO:0000256" key="11">
    <source>
        <dbReference type="ARBA" id="ARBA00022741"/>
    </source>
</evidence>
<keyword evidence="12" id="KW-0418">Kinase</keyword>
<comment type="caution">
    <text evidence="23">The sequence shown here is derived from an EMBL/GenBank/DDBJ whole genome shotgun (WGS) entry which is preliminary data.</text>
</comment>
<evidence type="ECO:0000259" key="21">
    <source>
        <dbReference type="PROSITE" id="PS50011"/>
    </source>
</evidence>
<comment type="subunit">
    <text evidence="4">Monomer.</text>
</comment>
<evidence type="ECO:0000313" key="23">
    <source>
        <dbReference type="EMBL" id="CAI2364813.1"/>
    </source>
</evidence>
<evidence type="ECO:0000256" key="3">
    <source>
        <dbReference type="ARBA" id="ARBA00005253"/>
    </source>
</evidence>
<protein>
    <recommendedName>
        <fullName evidence="5">non-specific serine/threonine protein kinase</fullName>
        <ecNumber evidence="5">2.7.11.1</ecNumber>
    </recommendedName>
</protein>
<comment type="catalytic activity">
    <reaction evidence="18">
        <text>L-threonyl-[protein] + ATP = O-phospho-L-threonyl-[protein] + ADP + H(+)</text>
        <dbReference type="Rhea" id="RHEA:46608"/>
        <dbReference type="Rhea" id="RHEA-COMP:11060"/>
        <dbReference type="Rhea" id="RHEA-COMP:11605"/>
        <dbReference type="ChEBI" id="CHEBI:15378"/>
        <dbReference type="ChEBI" id="CHEBI:30013"/>
        <dbReference type="ChEBI" id="CHEBI:30616"/>
        <dbReference type="ChEBI" id="CHEBI:61977"/>
        <dbReference type="ChEBI" id="CHEBI:456216"/>
        <dbReference type="EC" id="2.7.11.1"/>
    </reaction>
</comment>
<evidence type="ECO:0000313" key="24">
    <source>
        <dbReference type="Proteomes" id="UP001295684"/>
    </source>
</evidence>
<dbReference type="Pfam" id="PF00069">
    <property type="entry name" value="Pkinase"/>
    <property type="match status" value="1"/>
</dbReference>
<comment type="subcellular location">
    <subcellularLocation>
        <location evidence="2">Cytoplasm</location>
        <location evidence="2">Cytoskeleton</location>
    </subcellularLocation>
</comment>
<evidence type="ECO:0000256" key="9">
    <source>
        <dbReference type="ARBA" id="ARBA00022723"/>
    </source>
</evidence>
<feature type="domain" description="Protein kinase" evidence="21">
    <location>
        <begin position="66"/>
        <end position="327"/>
    </location>
</feature>
<dbReference type="EMBL" id="CAMPGE010005965">
    <property type="protein sequence ID" value="CAI2364813.1"/>
    <property type="molecule type" value="Genomic_DNA"/>
</dbReference>
<dbReference type="FunFam" id="3.30.200.20:FF:000315">
    <property type="entry name" value="Calcium-dependent protein kinase 3"/>
    <property type="match status" value="1"/>
</dbReference>
<feature type="domain" description="EF-hand" evidence="22">
    <location>
        <begin position="441"/>
        <end position="476"/>
    </location>
</feature>
<keyword evidence="8" id="KW-0808">Transferase</keyword>
<keyword evidence="11 20" id="KW-0547">Nucleotide-binding</keyword>
<evidence type="ECO:0000256" key="13">
    <source>
        <dbReference type="ARBA" id="ARBA00022837"/>
    </source>
</evidence>
<dbReference type="PROSITE" id="PS50011">
    <property type="entry name" value="PROTEIN_KINASE_DOM"/>
    <property type="match status" value="1"/>
</dbReference>
<dbReference type="PROSITE" id="PS00107">
    <property type="entry name" value="PROTEIN_KINASE_ATP"/>
    <property type="match status" value="1"/>
</dbReference>
<gene>
    <name evidence="23" type="ORF">ECRASSUSDP1_LOCUS6161</name>
</gene>
<feature type="binding site" evidence="20">
    <location>
        <position position="95"/>
    </location>
    <ligand>
        <name>ATP</name>
        <dbReference type="ChEBI" id="CHEBI:30616"/>
    </ligand>
</feature>
<dbReference type="GO" id="GO:0005509">
    <property type="term" value="F:calcium ion binding"/>
    <property type="evidence" value="ECO:0007669"/>
    <property type="project" value="InterPro"/>
</dbReference>
<evidence type="ECO:0000256" key="12">
    <source>
        <dbReference type="ARBA" id="ARBA00022777"/>
    </source>
</evidence>
<dbReference type="GO" id="GO:0004674">
    <property type="term" value="F:protein serine/threonine kinase activity"/>
    <property type="evidence" value="ECO:0007669"/>
    <property type="project" value="UniProtKB-KW"/>
</dbReference>
<proteinExistence type="inferred from homology"/>
<dbReference type="FunFam" id="1.10.238.10:FF:000178">
    <property type="entry name" value="Calmodulin-2 A"/>
    <property type="match status" value="1"/>
</dbReference>
<feature type="domain" description="EF-hand" evidence="22">
    <location>
        <begin position="372"/>
        <end position="407"/>
    </location>
</feature>
<comment type="cofactor">
    <cofactor evidence="1">
        <name>Mg(2+)</name>
        <dbReference type="ChEBI" id="CHEBI:18420"/>
    </cofactor>
</comment>
<evidence type="ECO:0000256" key="1">
    <source>
        <dbReference type="ARBA" id="ARBA00001946"/>
    </source>
</evidence>